<keyword evidence="7" id="KW-1185">Reference proteome</keyword>
<proteinExistence type="inferred from homology"/>
<keyword evidence="2" id="KW-0479">Metal-binding</keyword>
<dbReference type="Pfam" id="PF04828">
    <property type="entry name" value="GFA"/>
    <property type="match status" value="1"/>
</dbReference>
<keyword evidence="4" id="KW-0456">Lyase</keyword>
<protein>
    <submittedName>
        <fullName evidence="6">GFA family protein</fullName>
    </submittedName>
</protein>
<evidence type="ECO:0000259" key="5">
    <source>
        <dbReference type="PROSITE" id="PS51891"/>
    </source>
</evidence>
<dbReference type="Proteomes" id="UP001449795">
    <property type="component" value="Chromosome"/>
</dbReference>
<dbReference type="RefSeq" id="WP_317135313.1">
    <property type="nucleotide sequence ID" value="NZ_CP152276.1"/>
</dbReference>
<dbReference type="Gene3D" id="3.90.1590.10">
    <property type="entry name" value="glutathione-dependent formaldehyde- activating enzyme (gfa)"/>
    <property type="match status" value="1"/>
</dbReference>
<name>A0ABZ3DAF9_9PROT</name>
<evidence type="ECO:0000256" key="1">
    <source>
        <dbReference type="ARBA" id="ARBA00005495"/>
    </source>
</evidence>
<evidence type="ECO:0000256" key="3">
    <source>
        <dbReference type="ARBA" id="ARBA00022833"/>
    </source>
</evidence>
<dbReference type="InterPro" id="IPR011057">
    <property type="entry name" value="Mss4-like_sf"/>
</dbReference>
<evidence type="ECO:0000256" key="4">
    <source>
        <dbReference type="ARBA" id="ARBA00023239"/>
    </source>
</evidence>
<dbReference type="SUPFAM" id="SSF51316">
    <property type="entry name" value="Mss4-like"/>
    <property type="match status" value="1"/>
</dbReference>
<accession>A0ABZ3DAF9</accession>
<evidence type="ECO:0000256" key="2">
    <source>
        <dbReference type="ARBA" id="ARBA00022723"/>
    </source>
</evidence>
<evidence type="ECO:0000313" key="6">
    <source>
        <dbReference type="EMBL" id="XAE44789.1"/>
    </source>
</evidence>
<organism evidence="6 7">
    <name type="scientific">Nguyenibacter vanlangensis</name>
    <dbReference type="NCBI Taxonomy" id="1216886"/>
    <lineage>
        <taxon>Bacteria</taxon>
        <taxon>Pseudomonadati</taxon>
        <taxon>Pseudomonadota</taxon>
        <taxon>Alphaproteobacteria</taxon>
        <taxon>Acetobacterales</taxon>
        <taxon>Acetobacteraceae</taxon>
        <taxon>Nguyenibacter</taxon>
    </lineage>
</organism>
<evidence type="ECO:0000313" key="7">
    <source>
        <dbReference type="Proteomes" id="UP001449795"/>
    </source>
</evidence>
<gene>
    <name evidence="6" type="ORF">AAC691_10385</name>
</gene>
<dbReference type="PANTHER" id="PTHR33337:SF40">
    <property type="entry name" value="CENP-V_GFA DOMAIN-CONTAINING PROTEIN-RELATED"/>
    <property type="match status" value="1"/>
</dbReference>
<feature type="domain" description="CENP-V/GFA" evidence="5">
    <location>
        <begin position="16"/>
        <end position="122"/>
    </location>
</feature>
<comment type="similarity">
    <text evidence="1">Belongs to the Gfa family.</text>
</comment>
<dbReference type="PANTHER" id="PTHR33337">
    <property type="entry name" value="GFA DOMAIN-CONTAINING PROTEIN"/>
    <property type="match status" value="1"/>
</dbReference>
<dbReference type="PROSITE" id="PS51891">
    <property type="entry name" value="CENP_V_GFA"/>
    <property type="match status" value="1"/>
</dbReference>
<reference evidence="6 7" key="1">
    <citation type="submission" date="2024-04" db="EMBL/GenBank/DDBJ databases">
        <title>Complete genome sequence of Nguyenibacter vanlangesis HBCM-1154, a strain capable of nitrogen fixation, IAA production, and phosphorus solubilization isolated from sugarcane soil.</title>
        <authorList>
            <person name="MY HANH P."/>
        </authorList>
    </citation>
    <scope>NUCLEOTIDE SEQUENCE [LARGE SCALE GENOMIC DNA]</scope>
    <source>
        <strain evidence="6 7">HBCM 1154</strain>
    </source>
</reference>
<keyword evidence="3" id="KW-0862">Zinc</keyword>
<sequence>MTGTPTHVEEHAMPSLTGSCLCGAVTYRIDGAPLDFVLCHCTRCRKTTGAAFAANLIARPDDLTWTAGQRDVARWDLPTARSFATATCRICGTPVPHATRNGQLMIVPAGTLNGEPPLAPRRQIFTGSKAGWCIAVPGLPAEP</sequence>
<dbReference type="EMBL" id="CP152276">
    <property type="protein sequence ID" value="XAE44789.1"/>
    <property type="molecule type" value="Genomic_DNA"/>
</dbReference>
<dbReference type="InterPro" id="IPR006913">
    <property type="entry name" value="CENP-V/GFA"/>
</dbReference>